<name>A0A7G2CCW5_9TRYP</name>
<dbReference type="EMBL" id="LR877152">
    <property type="protein sequence ID" value="CAD2217285.1"/>
    <property type="molecule type" value="Genomic_DNA"/>
</dbReference>
<dbReference type="VEuPathDB" id="TriTrypDB:ADEAN_000476300"/>
<reference evidence="1 2" key="1">
    <citation type="submission" date="2020-08" db="EMBL/GenBank/DDBJ databases">
        <authorList>
            <person name="Newling K."/>
            <person name="Davey J."/>
            <person name="Forrester S."/>
        </authorList>
    </citation>
    <scope>NUCLEOTIDE SEQUENCE [LARGE SCALE GENOMIC DNA]</scope>
    <source>
        <strain evidence="2">Crithidia deanei Carvalho (ATCC PRA-265)</strain>
    </source>
</reference>
<dbReference type="Gene3D" id="2.30.320.10">
    <property type="entry name" value="YwqG-like"/>
    <property type="match status" value="1"/>
</dbReference>
<evidence type="ECO:0008006" key="3">
    <source>
        <dbReference type="Google" id="ProtNLM"/>
    </source>
</evidence>
<dbReference type="SUPFAM" id="SSF103032">
    <property type="entry name" value="Hypothetical protein YwqG"/>
    <property type="match status" value="2"/>
</dbReference>
<organism evidence="1 2">
    <name type="scientific">Angomonas deanei</name>
    <dbReference type="NCBI Taxonomy" id="59799"/>
    <lineage>
        <taxon>Eukaryota</taxon>
        <taxon>Discoba</taxon>
        <taxon>Euglenozoa</taxon>
        <taxon>Kinetoplastea</taxon>
        <taxon>Metakinetoplastina</taxon>
        <taxon>Trypanosomatida</taxon>
        <taxon>Trypanosomatidae</taxon>
        <taxon>Strigomonadinae</taxon>
        <taxon>Angomonas</taxon>
    </lineage>
</organism>
<gene>
    <name evidence="1" type="ORF">ADEAN_000476300</name>
</gene>
<dbReference type="PANTHER" id="PTHR36436">
    <property type="entry name" value="SLL5081 PROTEIN"/>
    <property type="match status" value="1"/>
</dbReference>
<evidence type="ECO:0000313" key="1">
    <source>
        <dbReference type="EMBL" id="CAD2217285.1"/>
    </source>
</evidence>
<dbReference type="InterPro" id="IPR015315">
    <property type="entry name" value="DUF1963"/>
</dbReference>
<dbReference type="PANTHER" id="PTHR36436:SF6">
    <property type="entry name" value="SLL5081 PROTEIN"/>
    <property type="match status" value="1"/>
</dbReference>
<dbReference type="Pfam" id="PF09234">
    <property type="entry name" value="DUF1963"/>
    <property type="match status" value="1"/>
</dbReference>
<proteinExistence type="predicted"/>
<sequence>MSLDYALGVLRPELHGAARRISRKAYGLQISPSWYALRTVAGSAAKWRRVGDSPWLTVTAGEEGVAVRCNVPLWASKLGGYGLLPRGVAYPKGSDGEPLQLVAQVNFGELWADAAARDGDFEVPALLPSRGVLAFYADGFDNEYLYGKNFEDPLDQSKFRILFFDEELRPLEALLEEYRGGAITSEVLESRVGELLWTREEQYDVFEAYGEANPEKRSETFHMWLEDDVKDEPEQKKLQEVGRRLMWEFPEEGETPPKGIRESSLNGRPKLWYGEVASIQTERALTIQETMRMIPFNSVELSTMLVDAVKSNPSLAKEEWMMEASRYTHWGQCCLEEDERDRDIAQRMYLLGYPDFTQEDPRPSADLSAMLTALKEGKGMEEAEAAALAPLKEDAKGKYILLWQFDSEGGMMWGDCGVCNLFIDPADLAARRFDRVWYNWDCC</sequence>
<keyword evidence="2" id="KW-1185">Reference proteome</keyword>
<accession>A0A7G2CCW5</accession>
<dbReference type="InterPro" id="IPR035948">
    <property type="entry name" value="YwqG-like_sf"/>
</dbReference>
<evidence type="ECO:0000313" key="2">
    <source>
        <dbReference type="Proteomes" id="UP000515908"/>
    </source>
</evidence>
<protein>
    <recommendedName>
        <fullName evidence="3">DUF1963 domain-containing protein</fullName>
    </recommendedName>
</protein>
<dbReference type="Proteomes" id="UP000515908">
    <property type="component" value="Chromosome 08"/>
</dbReference>
<dbReference type="AlphaFoldDB" id="A0A7G2CCW5"/>